<organism evidence="1 2">
    <name type="scientific">Alicyclobacillus hesperidum</name>
    <dbReference type="NCBI Taxonomy" id="89784"/>
    <lineage>
        <taxon>Bacteria</taxon>
        <taxon>Bacillati</taxon>
        <taxon>Bacillota</taxon>
        <taxon>Bacilli</taxon>
        <taxon>Bacillales</taxon>
        <taxon>Alicyclobacillaceae</taxon>
        <taxon>Alicyclobacillus</taxon>
    </lineage>
</organism>
<evidence type="ECO:0000313" key="2">
    <source>
        <dbReference type="Proteomes" id="UP000182589"/>
    </source>
</evidence>
<protein>
    <submittedName>
        <fullName evidence="1">YolD-like protein</fullName>
    </submittedName>
</protein>
<sequence length="111" mass="12829">MNIRDGNIFESMRLVLPEHRALMAQIQRERMKRKRPVLTEERLEEMQYTLSEAIRKGRAVRVTVFTPERDVVLVGSVSVRGRELRVRTVNGVRVVDVRDVIGVEAVNSDSR</sequence>
<reference evidence="2" key="1">
    <citation type="submission" date="2016-10" db="EMBL/GenBank/DDBJ databases">
        <authorList>
            <person name="Varghese N."/>
        </authorList>
    </citation>
    <scope>NUCLEOTIDE SEQUENCE [LARGE SCALE GENOMIC DNA]</scope>
    <source>
        <strain evidence="2">DSM 12489</strain>
    </source>
</reference>
<accession>A0A1H2YBS6</accession>
<dbReference type="InterPro" id="IPR014962">
    <property type="entry name" value="YolD"/>
</dbReference>
<dbReference type="Pfam" id="PF08863">
    <property type="entry name" value="YolD"/>
    <property type="match status" value="1"/>
</dbReference>
<name>A0A1H2YBS6_9BACL</name>
<dbReference type="EMBL" id="FNOJ01000032">
    <property type="protein sequence ID" value="SDX02490.1"/>
    <property type="molecule type" value="Genomic_DNA"/>
</dbReference>
<dbReference type="RefSeq" id="WP_074693900.1">
    <property type="nucleotide sequence ID" value="NZ_FNOJ01000032.1"/>
</dbReference>
<dbReference type="AlphaFoldDB" id="A0A1H2YBS6"/>
<proteinExistence type="predicted"/>
<keyword evidence="2" id="KW-1185">Reference proteome</keyword>
<gene>
    <name evidence="1" type="ORF">SAMN04489725_1322</name>
</gene>
<dbReference type="Proteomes" id="UP000182589">
    <property type="component" value="Unassembled WGS sequence"/>
</dbReference>
<evidence type="ECO:0000313" key="1">
    <source>
        <dbReference type="EMBL" id="SDX02490.1"/>
    </source>
</evidence>